<proteinExistence type="predicted"/>
<reference evidence="1" key="1">
    <citation type="submission" date="2021-06" db="EMBL/GenBank/DDBJ databases">
        <title>Comparative genomics, transcriptomics and evolutionary studies reveal genomic signatures of adaptation to plant cell wall in hemibiotrophic fungi.</title>
        <authorList>
            <consortium name="DOE Joint Genome Institute"/>
            <person name="Baroncelli R."/>
            <person name="Diaz J.F."/>
            <person name="Benocci T."/>
            <person name="Peng M."/>
            <person name="Battaglia E."/>
            <person name="Haridas S."/>
            <person name="Andreopoulos W."/>
            <person name="Labutti K."/>
            <person name="Pangilinan J."/>
            <person name="Floch G.L."/>
            <person name="Makela M.R."/>
            <person name="Henrissat B."/>
            <person name="Grigoriev I.V."/>
            <person name="Crouch J.A."/>
            <person name="De Vries R.P."/>
            <person name="Sukno S.A."/>
            <person name="Thon M.R."/>
        </authorList>
    </citation>
    <scope>NUCLEOTIDE SEQUENCE</scope>
    <source>
        <strain evidence="1">MAFF235873</strain>
    </source>
</reference>
<sequence>MHEKTKQPPPVLGSASRIWMDVTRHPPPCSEWPNIQRCFEHSSRLPPANLHTLPSLCFTPPPLPHPRFRICFTAPRVPAKRFSSSCVL</sequence>
<evidence type="ECO:0000313" key="1">
    <source>
        <dbReference type="EMBL" id="KAK2034172.1"/>
    </source>
</evidence>
<name>A0AAD9HTD1_9PEZI</name>
<comment type="caution">
    <text evidence="1">The sequence shown here is derived from an EMBL/GenBank/DDBJ whole genome shotgun (WGS) entry which is preliminary data.</text>
</comment>
<dbReference type="EMBL" id="MU842816">
    <property type="protein sequence ID" value="KAK2034172.1"/>
    <property type="molecule type" value="Genomic_DNA"/>
</dbReference>
<accession>A0AAD9HTD1</accession>
<keyword evidence="2" id="KW-1185">Reference proteome</keyword>
<dbReference type="AlphaFoldDB" id="A0AAD9HTD1"/>
<organism evidence="1 2">
    <name type="scientific">Colletotrichum zoysiae</name>
    <dbReference type="NCBI Taxonomy" id="1216348"/>
    <lineage>
        <taxon>Eukaryota</taxon>
        <taxon>Fungi</taxon>
        <taxon>Dikarya</taxon>
        <taxon>Ascomycota</taxon>
        <taxon>Pezizomycotina</taxon>
        <taxon>Sordariomycetes</taxon>
        <taxon>Hypocreomycetidae</taxon>
        <taxon>Glomerellales</taxon>
        <taxon>Glomerellaceae</taxon>
        <taxon>Colletotrichum</taxon>
        <taxon>Colletotrichum graminicola species complex</taxon>
    </lineage>
</organism>
<protein>
    <submittedName>
        <fullName evidence="1">Uncharacterized protein</fullName>
    </submittedName>
</protein>
<gene>
    <name evidence="1" type="ORF">LX32DRAFT_442300</name>
</gene>
<dbReference type="Proteomes" id="UP001232148">
    <property type="component" value="Unassembled WGS sequence"/>
</dbReference>
<evidence type="ECO:0000313" key="2">
    <source>
        <dbReference type="Proteomes" id="UP001232148"/>
    </source>
</evidence>